<dbReference type="EMBL" id="UYWX01020480">
    <property type="protein sequence ID" value="VDM32827.1"/>
    <property type="molecule type" value="Genomic_DNA"/>
</dbReference>
<gene>
    <name evidence="3" type="ORF">TTAC_LOCUS8299</name>
</gene>
<evidence type="ECO:0000256" key="1">
    <source>
        <dbReference type="SAM" id="Coils"/>
    </source>
</evidence>
<reference evidence="5" key="1">
    <citation type="submission" date="2017-02" db="UniProtKB">
        <authorList>
            <consortium name="WormBaseParasite"/>
        </authorList>
    </citation>
    <scope>IDENTIFICATION</scope>
</reference>
<feature type="coiled-coil region" evidence="1">
    <location>
        <begin position="82"/>
        <end position="144"/>
    </location>
</feature>
<sequence length="468" mass="54353">MRVNEARHQTGIEEIRRSYDKELLRLQSLLTKRQAAFSNVGLIELSKEEKDLKGEDYNFYDKESTPKEIELEKEIALQNHLIEGFQKENEALMKENKDLKQKLASTLIPSEDANAIAERLVHENARLQIDFQQVKDELNALKSAQDLASKKGEKDRSHSEELLLNTDSKILKKRIYFIDNNAQDIQEELEKTIRRLEEESCQNRGFQDSLCKLEAEVTAYFPHKLLFTKLKQTKEEQSRLQELLSTSDSKWAQEVKDRQRRIVALNAELRRVRQDHIVAMQTVQEKMRWQNHTQTISSRHLSTIKKQKLKMLKFKTELEKKQSVPSARSEMEDHDFADNPQYSTPVRELQMELRASHQRVSRLETQLNTLSRVHMALITGKSPNEALQWDCGIGERKSTHERIPNIGRPVNMEDESCVSYWRAIAEKRTNDVALLSKEVDKLTNLLEEISTRIPPATGLSIQLSEEGV</sequence>
<feature type="region of interest" description="Disordered" evidence="2">
    <location>
        <begin position="320"/>
        <end position="341"/>
    </location>
</feature>
<organism evidence="5">
    <name type="scientific">Hydatigena taeniaeformis</name>
    <name type="common">Feline tapeworm</name>
    <name type="synonym">Taenia taeniaeformis</name>
    <dbReference type="NCBI Taxonomy" id="6205"/>
    <lineage>
        <taxon>Eukaryota</taxon>
        <taxon>Metazoa</taxon>
        <taxon>Spiralia</taxon>
        <taxon>Lophotrochozoa</taxon>
        <taxon>Platyhelminthes</taxon>
        <taxon>Cestoda</taxon>
        <taxon>Eucestoda</taxon>
        <taxon>Cyclophyllidea</taxon>
        <taxon>Taeniidae</taxon>
        <taxon>Hydatigera</taxon>
    </lineage>
</organism>
<evidence type="ECO:0000313" key="3">
    <source>
        <dbReference type="EMBL" id="VDM32827.1"/>
    </source>
</evidence>
<keyword evidence="1" id="KW-0175">Coiled coil</keyword>
<dbReference type="OrthoDB" id="6280963at2759"/>
<evidence type="ECO:0000313" key="5">
    <source>
        <dbReference type="WBParaSite" id="TTAC_0000831101-mRNA-1"/>
    </source>
</evidence>
<accession>A0A0R3X4H2</accession>
<dbReference type="WBParaSite" id="TTAC_0000831101-mRNA-1">
    <property type="protein sequence ID" value="TTAC_0000831101-mRNA-1"/>
    <property type="gene ID" value="TTAC_0000831101"/>
</dbReference>
<name>A0A0R3X4H2_HYDTA</name>
<keyword evidence="4" id="KW-1185">Reference proteome</keyword>
<reference evidence="3 4" key="2">
    <citation type="submission" date="2018-11" db="EMBL/GenBank/DDBJ databases">
        <authorList>
            <consortium name="Pathogen Informatics"/>
        </authorList>
    </citation>
    <scope>NUCLEOTIDE SEQUENCE [LARGE SCALE GENOMIC DNA]</scope>
</reference>
<protein>
    <submittedName>
        <fullName evidence="5">Cerebellar degeneration-related protein 2-like</fullName>
    </submittedName>
</protein>
<proteinExistence type="predicted"/>
<dbReference type="AlphaFoldDB" id="A0A0R3X4H2"/>
<dbReference type="Proteomes" id="UP000274429">
    <property type="component" value="Unassembled WGS sequence"/>
</dbReference>
<evidence type="ECO:0000313" key="4">
    <source>
        <dbReference type="Proteomes" id="UP000274429"/>
    </source>
</evidence>
<evidence type="ECO:0000256" key="2">
    <source>
        <dbReference type="SAM" id="MobiDB-lite"/>
    </source>
</evidence>